<evidence type="ECO:0000313" key="1">
    <source>
        <dbReference type="EMBL" id="EPF20419.1"/>
    </source>
</evidence>
<organism evidence="1 2">
    <name type="scientific">Cedecea davisae DSM 4568</name>
    <dbReference type="NCBI Taxonomy" id="566551"/>
    <lineage>
        <taxon>Bacteria</taxon>
        <taxon>Pseudomonadati</taxon>
        <taxon>Pseudomonadota</taxon>
        <taxon>Gammaproteobacteria</taxon>
        <taxon>Enterobacterales</taxon>
        <taxon>Enterobacteriaceae</taxon>
        <taxon>Cedecea</taxon>
    </lineage>
</organism>
<accession>S3K5R7</accession>
<dbReference type="HOGENOM" id="CLU_2521537_0_0_6"/>
<dbReference type="EMBL" id="ATDT01000003">
    <property type="protein sequence ID" value="EPF20419.1"/>
    <property type="molecule type" value="Genomic_DNA"/>
</dbReference>
<protein>
    <submittedName>
        <fullName evidence="1">Uncharacterized protein</fullName>
    </submittedName>
</protein>
<dbReference type="AlphaFoldDB" id="S3K5R7"/>
<dbReference type="Proteomes" id="UP000014585">
    <property type="component" value="Unassembled WGS sequence"/>
</dbReference>
<gene>
    <name evidence="1" type="ORF">HMPREF0201_00145</name>
</gene>
<proteinExistence type="predicted"/>
<dbReference type="STRING" id="566551.HMPREF0201_00145"/>
<name>S3K5R7_9ENTR</name>
<comment type="caution">
    <text evidence="1">The sequence shown here is derived from an EMBL/GenBank/DDBJ whole genome shotgun (WGS) entry which is preliminary data.</text>
</comment>
<reference evidence="1 2" key="1">
    <citation type="submission" date="2013-04" db="EMBL/GenBank/DDBJ databases">
        <authorList>
            <person name="Weinstock G."/>
            <person name="Sodergren E."/>
            <person name="Lobos E.A."/>
            <person name="Fulton L."/>
            <person name="Fulton R."/>
            <person name="Courtney L."/>
            <person name="Fronick C."/>
            <person name="O'Laughlin M."/>
            <person name="Godfrey J."/>
            <person name="Wilson R.M."/>
            <person name="Miner T."/>
            <person name="Farmer C."/>
            <person name="Delehaunty K."/>
            <person name="Cordes M."/>
            <person name="Minx P."/>
            <person name="Tomlinson C."/>
            <person name="Chen J."/>
            <person name="Wollam A."/>
            <person name="Pepin K.H."/>
            <person name="Palsikar V.B."/>
            <person name="Zhang X."/>
            <person name="Suruliraj S."/>
            <person name="Perna N.T."/>
            <person name="Plunkett G."/>
            <person name="Warren W."/>
            <person name="Mitreva M."/>
            <person name="Mardis E.R."/>
            <person name="Wilson R.K."/>
        </authorList>
    </citation>
    <scope>NUCLEOTIDE SEQUENCE [LARGE SCALE GENOMIC DNA]</scope>
    <source>
        <strain evidence="1 2">DSM 4568</strain>
    </source>
</reference>
<evidence type="ECO:0000313" key="2">
    <source>
        <dbReference type="Proteomes" id="UP000014585"/>
    </source>
</evidence>
<sequence length="84" mass="9895">MCDLKRIVFNKQRNKAVTFQLLRAHQATFIGKNGGVVTDRKPHDAFLSICLKKLKICTYRQNMSMPSTYFDDMFKKWGKMYMLP</sequence>